<comment type="caution">
    <text evidence="2">The sequence shown here is derived from an EMBL/GenBank/DDBJ whole genome shotgun (WGS) entry which is preliminary data.</text>
</comment>
<dbReference type="RefSeq" id="WP_133340403.1">
    <property type="nucleotide sequence ID" value="NZ_JAVGVR010000001.1"/>
</dbReference>
<reference evidence="2 3" key="1">
    <citation type="submission" date="2019-03" db="EMBL/GenBank/DDBJ databases">
        <title>Bacillus niacini sp. nov. a Nicotinate-Metabolizing Mesophile Isolated from Soil.</title>
        <authorList>
            <person name="Zhang G."/>
        </authorList>
    </citation>
    <scope>NUCLEOTIDE SEQUENCE [LARGE SCALE GENOMIC DNA]</scope>
    <source>
        <strain evidence="2 3">WN066</strain>
    </source>
</reference>
<reference evidence="1" key="2">
    <citation type="submission" date="2023-08" db="EMBL/GenBank/DDBJ databases">
        <title>Nitrogen cycling bacteria in agricultural field soils.</title>
        <authorList>
            <person name="Jang J."/>
        </authorList>
    </citation>
    <scope>NUCLEOTIDE SEQUENCE</scope>
    <source>
        <strain evidence="1">PS3-36</strain>
    </source>
</reference>
<gene>
    <name evidence="2" type="ORF">E2K98_29240</name>
    <name evidence="1" type="ORF">RCG21_15970</name>
</gene>
<dbReference type="Proteomes" id="UP001178888">
    <property type="component" value="Unassembled WGS sequence"/>
</dbReference>
<evidence type="ECO:0000313" key="4">
    <source>
        <dbReference type="Proteomes" id="UP001178888"/>
    </source>
</evidence>
<accession>A0A4R5VHQ9</accession>
<dbReference type="EMBL" id="JAVGVR010000001">
    <property type="protein sequence ID" value="MDQ6597842.1"/>
    <property type="molecule type" value="Genomic_DNA"/>
</dbReference>
<evidence type="ECO:0000313" key="3">
    <source>
        <dbReference type="Proteomes" id="UP000295132"/>
    </source>
</evidence>
<evidence type="ECO:0000313" key="2">
    <source>
        <dbReference type="EMBL" id="TDK54667.1"/>
    </source>
</evidence>
<protein>
    <submittedName>
        <fullName evidence="2">Uncharacterized protein</fullName>
    </submittedName>
</protein>
<dbReference type="Proteomes" id="UP000295132">
    <property type="component" value="Unassembled WGS sequence"/>
</dbReference>
<dbReference type="AlphaFoldDB" id="A0A4R5VHQ9"/>
<evidence type="ECO:0000313" key="1">
    <source>
        <dbReference type="EMBL" id="MDQ6597842.1"/>
    </source>
</evidence>
<sequence>MGRNRYVGSWNESNFIEIDWSFSKENLVDLIKSVVNKTNQYTHQQICNWCDKHYMNEDGLNDEKLYGILEDISAQWDLYLTNTFSLKELQQLDFSKVKLPIEWFEGWLKELTYHFLNRSL</sequence>
<dbReference type="EMBL" id="SMYO01000045">
    <property type="protein sequence ID" value="TDK54667.1"/>
    <property type="molecule type" value="Genomic_DNA"/>
</dbReference>
<proteinExistence type="predicted"/>
<keyword evidence="4" id="KW-1185">Reference proteome</keyword>
<name>A0A4R5VHQ9_9BACI</name>
<organism evidence="2 3">
    <name type="scientific">Bacillus salipaludis</name>
    <dbReference type="NCBI Taxonomy" id="2547811"/>
    <lineage>
        <taxon>Bacteria</taxon>
        <taxon>Bacillati</taxon>
        <taxon>Bacillota</taxon>
        <taxon>Bacilli</taxon>
        <taxon>Bacillales</taxon>
        <taxon>Bacillaceae</taxon>
        <taxon>Bacillus</taxon>
    </lineage>
</organism>